<dbReference type="AlphaFoldDB" id="A0A0F5JZ09"/>
<gene>
    <name evidence="2" type="ORF">WM40_14705</name>
</gene>
<dbReference type="Proteomes" id="UP000033618">
    <property type="component" value="Unassembled WGS sequence"/>
</dbReference>
<evidence type="ECO:0000259" key="1">
    <source>
        <dbReference type="PROSITE" id="PS50994"/>
    </source>
</evidence>
<accession>A0A0F5JZ09</accession>
<dbReference type="GO" id="GO:0015074">
    <property type="term" value="P:DNA integration"/>
    <property type="evidence" value="ECO:0007669"/>
    <property type="project" value="InterPro"/>
</dbReference>
<evidence type="ECO:0000313" key="3">
    <source>
        <dbReference type="Proteomes" id="UP000033618"/>
    </source>
</evidence>
<name>A0A0F5JZ09_9BURK</name>
<proteinExistence type="predicted"/>
<dbReference type="InterPro" id="IPR001584">
    <property type="entry name" value="Integrase_cat-core"/>
</dbReference>
<dbReference type="InterPro" id="IPR036397">
    <property type="entry name" value="RNaseH_sf"/>
</dbReference>
<dbReference type="PANTHER" id="PTHR47515:SF1">
    <property type="entry name" value="BLR2054 PROTEIN"/>
    <property type="match status" value="1"/>
</dbReference>
<dbReference type="EMBL" id="LAQU01000015">
    <property type="protein sequence ID" value="KKB62859.1"/>
    <property type="molecule type" value="Genomic_DNA"/>
</dbReference>
<dbReference type="InterPro" id="IPR012337">
    <property type="entry name" value="RNaseH-like_sf"/>
</dbReference>
<protein>
    <submittedName>
        <fullName evidence="2">Transposase</fullName>
    </submittedName>
</protein>
<organism evidence="2 3">
    <name type="scientific">Robbsia andropogonis</name>
    <dbReference type="NCBI Taxonomy" id="28092"/>
    <lineage>
        <taxon>Bacteria</taxon>
        <taxon>Pseudomonadati</taxon>
        <taxon>Pseudomonadota</taxon>
        <taxon>Betaproteobacteria</taxon>
        <taxon>Burkholderiales</taxon>
        <taxon>Burkholderiaceae</taxon>
        <taxon>Robbsia</taxon>
    </lineage>
</organism>
<dbReference type="GO" id="GO:0003676">
    <property type="term" value="F:nucleic acid binding"/>
    <property type="evidence" value="ECO:0007669"/>
    <property type="project" value="InterPro"/>
</dbReference>
<feature type="domain" description="Integrase catalytic" evidence="1">
    <location>
        <begin position="1"/>
        <end position="106"/>
    </location>
</feature>
<reference evidence="2 3" key="1">
    <citation type="submission" date="2015-03" db="EMBL/GenBank/DDBJ databases">
        <title>Draft Genome Sequence of Burkholderia andropogonis type strain ICMP2807, isolated from Sorghum bicolor.</title>
        <authorList>
            <person name="Lopes-Santos L."/>
            <person name="Castro D.B."/>
            <person name="Ottoboni L.M."/>
            <person name="Park D."/>
            <person name="Weirc B.S."/>
            <person name="Destefano S.A."/>
        </authorList>
    </citation>
    <scope>NUCLEOTIDE SEQUENCE [LARGE SCALE GENOMIC DNA]</scope>
    <source>
        <strain evidence="2 3">ICMP2807</strain>
    </source>
</reference>
<keyword evidence="3" id="KW-1185">Reference proteome</keyword>
<sequence>MKAINAKREMPIQVDIGSEFISHALYHWAYKNGVMLDFSRPGKPTDYPFIESFDGSFRDECLNVHWFMSLDDVRDKIEQWRQYYNEFRPHSSLDNLTPCEFPLAHLEAGNLQVNVLG</sequence>
<evidence type="ECO:0000313" key="2">
    <source>
        <dbReference type="EMBL" id="KKB62859.1"/>
    </source>
</evidence>
<dbReference type="SUPFAM" id="SSF53098">
    <property type="entry name" value="Ribonuclease H-like"/>
    <property type="match status" value="1"/>
</dbReference>
<dbReference type="PANTHER" id="PTHR47515">
    <property type="entry name" value="LOW CALCIUM RESPONSE LOCUS PROTEIN T"/>
    <property type="match status" value="1"/>
</dbReference>
<dbReference type="PROSITE" id="PS50994">
    <property type="entry name" value="INTEGRASE"/>
    <property type="match status" value="1"/>
</dbReference>
<dbReference type="Pfam" id="PF13683">
    <property type="entry name" value="rve_3"/>
    <property type="match status" value="1"/>
</dbReference>
<dbReference type="Gene3D" id="3.30.420.10">
    <property type="entry name" value="Ribonuclease H-like superfamily/Ribonuclease H"/>
    <property type="match status" value="1"/>
</dbReference>
<dbReference type="PATRIC" id="fig|28092.6.peg.3474"/>
<dbReference type="STRING" id="28092.WM40_14705"/>
<comment type="caution">
    <text evidence="2">The sequence shown here is derived from an EMBL/GenBank/DDBJ whole genome shotgun (WGS) entry which is preliminary data.</text>
</comment>